<sequence length="552" mass="63666">MRPSDTADLWWRNAVIYCLDPQTYLDTDSIGQGDLQGVINRIDYLAELGVTCIWLMPFFETPDRDDGYDISDFYVVDRRLGSLGDFVELVRMARSRGIRVIIDLVMNHTSDQHPWFKEARKSTTNPFRDYYVWRPTPPRNAKEGVVFPDVEQSTWALDEKTGEYYLHHFYSHQPDLNVANPRVRQEIAKNIGFWLELGVAGFRVDSVPFLFDNDGVVEAGAHYSAIQYLREIREFVARRSGDGVLLGEVDLDYDGQLKWFGDEAGDGLHMQFDFMTTQHLFLALARQDARPLVETLKRRLDLGITNQWATFVRNQDELTLDLLSEKEREDVFAAFAPDPDMRIYDRGIRRRVPPMLQDDARTRLAYVFTFSLPGSPCLFYGEEIGMGENLDIEGRFAVRTPMQWSPEGGFSQAPRRRWTRQMPQGDWGPKNVNVESQRRDNDSMWRFMQRLIRAYRESPQLAWSTLEVIDQDNPAVVAHLCRSPENDWTMVAVHNFGERGALVELDLPGTDEVGVLVDRFDGSRLPFAEGGLARVEVGGYGYRWFTIEQPRS</sequence>
<dbReference type="EMBL" id="AWQS01000140">
    <property type="protein sequence ID" value="EWT05163.1"/>
    <property type="molecule type" value="Genomic_DNA"/>
</dbReference>
<dbReference type="Proteomes" id="UP000019494">
    <property type="component" value="Unassembled WGS sequence"/>
</dbReference>
<evidence type="ECO:0000259" key="1">
    <source>
        <dbReference type="SMART" id="SM00642"/>
    </source>
</evidence>
<keyword evidence="3" id="KW-1185">Reference proteome</keyword>
<gene>
    <name evidence="2" type="ORF">N864_15425</name>
</gene>
<comment type="caution">
    <text evidence="2">The sequence shown here is derived from an EMBL/GenBank/DDBJ whole genome shotgun (WGS) entry which is preliminary data.</text>
</comment>
<dbReference type="Gene3D" id="3.20.20.80">
    <property type="entry name" value="Glycosidases"/>
    <property type="match status" value="1"/>
</dbReference>
<dbReference type="SUPFAM" id="SSF51445">
    <property type="entry name" value="(Trans)glycosidases"/>
    <property type="match status" value="1"/>
</dbReference>
<proteinExistence type="predicted"/>
<dbReference type="PANTHER" id="PTHR10357">
    <property type="entry name" value="ALPHA-AMYLASE FAMILY MEMBER"/>
    <property type="match status" value="1"/>
</dbReference>
<dbReference type="GO" id="GO:0005975">
    <property type="term" value="P:carbohydrate metabolic process"/>
    <property type="evidence" value="ECO:0007669"/>
    <property type="project" value="InterPro"/>
</dbReference>
<dbReference type="PANTHER" id="PTHR10357:SF219">
    <property type="entry name" value="MALTOSE ALPHA-D-GLUCOSYLTRANSFERASE"/>
    <property type="match status" value="1"/>
</dbReference>
<dbReference type="InterPro" id="IPR013780">
    <property type="entry name" value="Glyco_hydro_b"/>
</dbReference>
<organism evidence="2 3">
    <name type="scientific">Intrasporangium chromatireducens Q5-1</name>
    <dbReference type="NCBI Taxonomy" id="584657"/>
    <lineage>
        <taxon>Bacteria</taxon>
        <taxon>Bacillati</taxon>
        <taxon>Actinomycetota</taxon>
        <taxon>Actinomycetes</taxon>
        <taxon>Micrococcales</taxon>
        <taxon>Intrasporangiaceae</taxon>
        <taxon>Intrasporangium</taxon>
    </lineage>
</organism>
<dbReference type="RefSeq" id="WP_034718386.1">
    <property type="nucleotide sequence ID" value="NZ_AWQS01000140.1"/>
</dbReference>
<evidence type="ECO:0000313" key="3">
    <source>
        <dbReference type="Proteomes" id="UP000019494"/>
    </source>
</evidence>
<accession>W9GK24</accession>
<reference evidence="3" key="1">
    <citation type="submission" date="2013-08" db="EMBL/GenBank/DDBJ databases">
        <title>Intrasporangium oryzae NRRL B-24470.</title>
        <authorList>
            <person name="Liu H."/>
            <person name="Wang G."/>
        </authorList>
    </citation>
    <scope>NUCLEOTIDE SEQUENCE [LARGE SCALE GENOMIC DNA]</scope>
    <source>
        <strain evidence="3">Q5-1</strain>
    </source>
</reference>
<dbReference type="OrthoDB" id="9043248at2"/>
<protein>
    <submittedName>
        <fullName evidence="2">Trehalose synthase</fullName>
    </submittedName>
</protein>
<dbReference type="Gene3D" id="2.60.40.1180">
    <property type="entry name" value="Golgi alpha-mannosidase II"/>
    <property type="match status" value="1"/>
</dbReference>
<feature type="domain" description="Glycosyl hydrolase family 13 catalytic" evidence="1">
    <location>
        <begin position="22"/>
        <end position="416"/>
    </location>
</feature>
<dbReference type="CDD" id="cd11334">
    <property type="entry name" value="AmyAc_TreS"/>
    <property type="match status" value="1"/>
</dbReference>
<dbReference type="InterPro" id="IPR017853">
    <property type="entry name" value="GH"/>
</dbReference>
<dbReference type="AlphaFoldDB" id="W9GK24"/>
<dbReference type="InterPro" id="IPR045857">
    <property type="entry name" value="O16G_dom_2"/>
</dbReference>
<evidence type="ECO:0000313" key="2">
    <source>
        <dbReference type="EMBL" id="EWT05163.1"/>
    </source>
</evidence>
<dbReference type="PATRIC" id="fig|584657.3.peg.2952"/>
<name>W9GK24_9MICO</name>
<dbReference type="InterPro" id="IPR006047">
    <property type="entry name" value="GH13_cat_dom"/>
</dbReference>
<dbReference type="Pfam" id="PF00128">
    <property type="entry name" value="Alpha-amylase"/>
    <property type="match status" value="1"/>
</dbReference>
<dbReference type="Gene3D" id="3.90.400.10">
    <property type="entry name" value="Oligo-1,6-glucosidase, Domain 2"/>
    <property type="match status" value="1"/>
</dbReference>
<dbReference type="SMART" id="SM00642">
    <property type="entry name" value="Aamy"/>
    <property type="match status" value="1"/>
</dbReference>